<dbReference type="AlphaFoldDB" id="A0ABD5VZ17"/>
<dbReference type="EMBL" id="JBHSZI010000001">
    <property type="protein sequence ID" value="MFC7057987.1"/>
    <property type="molecule type" value="Genomic_DNA"/>
</dbReference>
<evidence type="ECO:0000256" key="1">
    <source>
        <dbReference type="SAM" id="Phobius"/>
    </source>
</evidence>
<sequence length="251" mass="25662">MKATTLKLGGIALLTVAVAVLAVGLTASATADPTDSGISITDPENQTIEVMLSFSGSTSADVSLVGSETSVKSPTVSGSSGSTESVGVPFNKLPNGTYQIQLNADDESAVSVNGTTLYTQRDTMLNLSKGENATVDVGFNSSEQSSAVVTLSEHSNTLGTETLEWYTLSDGDNTGVKTAEIEAAQNVEAANVTVATSQASAQSQIWVEPTDDSVGIGAGLIDESDDIPPWASAIGGIAVMLFVAVIIVRLN</sequence>
<evidence type="ECO:0000313" key="2">
    <source>
        <dbReference type="EMBL" id="MFC7057987.1"/>
    </source>
</evidence>
<protein>
    <recommendedName>
        <fullName evidence="4">PGF-CTERM sorting domain-containing protein</fullName>
    </recommendedName>
</protein>
<comment type="caution">
    <text evidence="2">The sequence shown here is derived from an EMBL/GenBank/DDBJ whole genome shotgun (WGS) entry which is preliminary data.</text>
</comment>
<dbReference type="Proteomes" id="UP001596445">
    <property type="component" value="Unassembled WGS sequence"/>
</dbReference>
<proteinExistence type="predicted"/>
<feature type="transmembrane region" description="Helical" evidence="1">
    <location>
        <begin position="230"/>
        <end position="250"/>
    </location>
</feature>
<evidence type="ECO:0000313" key="3">
    <source>
        <dbReference type="Proteomes" id="UP001596445"/>
    </source>
</evidence>
<accession>A0ABD5VZ17</accession>
<gene>
    <name evidence="2" type="ORF">ACFQQG_07135</name>
</gene>
<organism evidence="2 3">
    <name type="scientific">Halovenus salina</name>
    <dbReference type="NCBI Taxonomy" id="1510225"/>
    <lineage>
        <taxon>Archaea</taxon>
        <taxon>Methanobacteriati</taxon>
        <taxon>Methanobacteriota</taxon>
        <taxon>Stenosarchaea group</taxon>
        <taxon>Halobacteria</taxon>
        <taxon>Halobacteriales</taxon>
        <taxon>Haloarculaceae</taxon>
        <taxon>Halovenus</taxon>
    </lineage>
</organism>
<keyword evidence="3" id="KW-1185">Reference proteome</keyword>
<keyword evidence="1" id="KW-1133">Transmembrane helix</keyword>
<reference evidence="2 3" key="1">
    <citation type="journal article" date="2019" name="Int. J. Syst. Evol. Microbiol.">
        <title>The Global Catalogue of Microorganisms (GCM) 10K type strain sequencing project: providing services to taxonomists for standard genome sequencing and annotation.</title>
        <authorList>
            <consortium name="The Broad Institute Genomics Platform"/>
            <consortium name="The Broad Institute Genome Sequencing Center for Infectious Disease"/>
            <person name="Wu L."/>
            <person name="Ma J."/>
        </authorList>
    </citation>
    <scope>NUCLEOTIDE SEQUENCE [LARGE SCALE GENOMIC DNA]</scope>
    <source>
        <strain evidence="2 3">JCM 30072</strain>
    </source>
</reference>
<keyword evidence="1" id="KW-0472">Membrane</keyword>
<evidence type="ECO:0008006" key="4">
    <source>
        <dbReference type="Google" id="ProtNLM"/>
    </source>
</evidence>
<keyword evidence="1" id="KW-0812">Transmembrane</keyword>
<dbReference type="GeneID" id="76629935"/>
<dbReference type="RefSeq" id="WP_267163793.1">
    <property type="nucleotide sequence ID" value="NZ_CP112972.1"/>
</dbReference>
<name>A0ABD5VZ17_9EURY</name>